<keyword evidence="3" id="KW-1185">Reference proteome</keyword>
<keyword evidence="1" id="KW-0732">Signal</keyword>
<accession>A0ABW5QM84</accession>
<sequence>MIRSFRRIVSGLFAISIAAPALAQNVGNEVWIGQLGSGNTLDVVQEGRANSAGADNVYLLLGQWGVGNVLTLSQYGYANKVGTLFADEAAYARGIWQQGDINRLSINQHNTQDGGSNIVGAVQQLSVANILEGSANELDVTQTEADGLDGTAGHFIGRIVQWNTIGTGGNNRAVIIQTKGGTGRGNTLAGLYQQGGENQFSLEQIGQSNLFGEASDRGGAWQYGSGNAASVVQDGEFHRLEYIEQRGDNNAARLRLSGDGNAIAHVDQNSEGYGADGNKLEVAISGTANGSSGSGQVGEFLTLAALGQTGVLQGSLRQYGGANNVRLTITAGVESKFGLSQTGDAHQAFITIAHSVPQQQAFGNESAVFQTGSLNYARHDMLGDSNAGAILESGKRNVVVLKQTGDGNIASADVNGDDNNHDQSLFGAALDIAGLVVGLQPGTLSQTGADNAAALVIGGSSNGFTTSQSGTSHLISATMIGSGNAVAVVQQSSSNQSISVQTGSGNALGISQF</sequence>
<comment type="caution">
    <text evidence="2">The sequence shown here is derived from an EMBL/GenBank/DDBJ whole genome shotgun (WGS) entry which is preliminary data.</text>
</comment>
<dbReference type="Proteomes" id="UP001597521">
    <property type="component" value="Unassembled WGS sequence"/>
</dbReference>
<evidence type="ECO:0008006" key="4">
    <source>
        <dbReference type="Google" id="ProtNLM"/>
    </source>
</evidence>
<feature type="signal peptide" evidence="1">
    <location>
        <begin position="1"/>
        <end position="23"/>
    </location>
</feature>
<protein>
    <recommendedName>
        <fullName evidence="4">Curlin</fullName>
    </recommendedName>
</protein>
<dbReference type="RefSeq" id="WP_386834161.1">
    <property type="nucleotide sequence ID" value="NZ_JBHUNP010000001.1"/>
</dbReference>
<feature type="chain" id="PRO_5046244345" description="Curlin" evidence="1">
    <location>
        <begin position="24"/>
        <end position="513"/>
    </location>
</feature>
<evidence type="ECO:0000313" key="3">
    <source>
        <dbReference type="Proteomes" id="UP001597521"/>
    </source>
</evidence>
<evidence type="ECO:0000313" key="2">
    <source>
        <dbReference type="EMBL" id="MFD2648835.1"/>
    </source>
</evidence>
<dbReference type="EMBL" id="JBHUNP010000001">
    <property type="protein sequence ID" value="MFD2648835.1"/>
    <property type="molecule type" value="Genomic_DNA"/>
</dbReference>
<reference evidence="3" key="1">
    <citation type="journal article" date="2019" name="Int. J. Syst. Evol. Microbiol.">
        <title>The Global Catalogue of Microorganisms (GCM) 10K type strain sequencing project: providing services to taxonomists for standard genome sequencing and annotation.</title>
        <authorList>
            <consortium name="The Broad Institute Genomics Platform"/>
            <consortium name="The Broad Institute Genome Sequencing Center for Infectious Disease"/>
            <person name="Wu L."/>
            <person name="Ma J."/>
        </authorList>
    </citation>
    <scope>NUCLEOTIDE SEQUENCE [LARGE SCALE GENOMIC DNA]</scope>
    <source>
        <strain evidence="3">CCM 7427</strain>
    </source>
</reference>
<gene>
    <name evidence="2" type="ORF">ACFSX5_13680</name>
</gene>
<organism evidence="2 3">
    <name type="scientific">Devosia albogilva</name>
    <dbReference type="NCBI Taxonomy" id="429726"/>
    <lineage>
        <taxon>Bacteria</taxon>
        <taxon>Pseudomonadati</taxon>
        <taxon>Pseudomonadota</taxon>
        <taxon>Alphaproteobacteria</taxon>
        <taxon>Hyphomicrobiales</taxon>
        <taxon>Devosiaceae</taxon>
        <taxon>Devosia</taxon>
    </lineage>
</organism>
<name>A0ABW5QM84_9HYPH</name>
<proteinExistence type="predicted"/>
<evidence type="ECO:0000256" key="1">
    <source>
        <dbReference type="SAM" id="SignalP"/>
    </source>
</evidence>